<dbReference type="Proteomes" id="UP000298585">
    <property type="component" value="Chromosome"/>
</dbReference>
<comment type="similarity">
    <text evidence="3">Belongs to the ribose 5-phosphate isomerase family.</text>
</comment>
<dbReference type="InterPro" id="IPR004788">
    <property type="entry name" value="Ribose5P_isomerase_type_A"/>
</dbReference>
<dbReference type="HAMAP" id="MF_00170">
    <property type="entry name" value="Rib_5P_isom_A"/>
    <property type="match status" value="1"/>
</dbReference>
<feature type="binding site" evidence="3">
    <location>
        <begin position="28"/>
        <end position="31"/>
    </location>
    <ligand>
        <name>substrate</name>
    </ligand>
</feature>
<dbReference type="NCBIfam" id="NF001924">
    <property type="entry name" value="PRK00702.1"/>
    <property type="match status" value="1"/>
</dbReference>
<dbReference type="InterPro" id="IPR037171">
    <property type="entry name" value="NagB/RpiA_transferase-like"/>
</dbReference>
<dbReference type="EMBL" id="CP034855">
    <property type="protein sequence ID" value="QCI25609.1"/>
    <property type="molecule type" value="Genomic_DNA"/>
</dbReference>
<dbReference type="NCBIfam" id="TIGR00021">
    <property type="entry name" value="rpiA"/>
    <property type="match status" value="1"/>
</dbReference>
<dbReference type="PANTHER" id="PTHR11934">
    <property type="entry name" value="RIBOSE-5-PHOSPHATE ISOMERASE"/>
    <property type="match status" value="1"/>
</dbReference>
<dbReference type="Gene3D" id="3.40.50.1360">
    <property type="match status" value="1"/>
</dbReference>
<protein>
    <recommendedName>
        <fullName evidence="3">Ribose-5-phosphate isomerase A</fullName>
        <ecNumber evidence="3">5.3.1.6</ecNumber>
    </recommendedName>
    <alternativeName>
        <fullName evidence="3">Phosphoriboisomerase A</fullName>
        <shortName evidence="3">PRI</shortName>
    </alternativeName>
</protein>
<reference evidence="4 5" key="1">
    <citation type="submission" date="2018-12" db="EMBL/GenBank/DDBJ databases">
        <authorList>
            <person name="Chong R.A."/>
        </authorList>
    </citation>
    <scope>NUCLEOTIDE SEQUENCE [LARGE SCALE GENOMIC DNA]</scope>
    <source>
        <strain evidence="4 5">Sav</strain>
    </source>
</reference>
<dbReference type="AlphaFoldDB" id="A0A4D6Y8G0"/>
<dbReference type="GO" id="GO:0009052">
    <property type="term" value="P:pentose-phosphate shunt, non-oxidative branch"/>
    <property type="evidence" value="ECO:0007669"/>
    <property type="project" value="UniProtKB-UniRule"/>
</dbReference>
<proteinExistence type="inferred from homology"/>
<dbReference type="InterPro" id="IPR020672">
    <property type="entry name" value="Ribose5P_isomerase_typA_subgr"/>
</dbReference>
<evidence type="ECO:0000256" key="2">
    <source>
        <dbReference type="ARBA" id="ARBA00023235"/>
    </source>
</evidence>
<dbReference type="Pfam" id="PF06026">
    <property type="entry name" value="Rib_5-P_isom_A"/>
    <property type="match status" value="1"/>
</dbReference>
<comment type="catalytic activity">
    <reaction evidence="1 3">
        <text>aldehydo-D-ribose 5-phosphate = D-ribulose 5-phosphate</text>
        <dbReference type="Rhea" id="RHEA:14657"/>
        <dbReference type="ChEBI" id="CHEBI:58121"/>
        <dbReference type="ChEBI" id="CHEBI:58273"/>
        <dbReference type="EC" id="5.3.1.6"/>
    </reaction>
</comment>
<evidence type="ECO:0000256" key="1">
    <source>
        <dbReference type="ARBA" id="ARBA00001713"/>
    </source>
</evidence>
<sequence>MNLNKLKKKAAWAALDYIRPGTIVGVGTGTTVFYFIEALSTKKHLIYGAVSSSNASTILLKKQGIEVFNLKNFSSLNIYVDSADEINHQMQMIKGGGGALTREKIIAAMSRKFVCIVDKSKKVDFLGKFPLPIEIIPMAFSYILKEMIKIGGIPKHRKGFITDDGNIIIDVYNLCIKDPISMERKINSLPGVVTVGLFASRSADIILMGTNKGIKTIKNK</sequence>
<comment type="function">
    <text evidence="3">Catalyzes the reversible conversion of ribose-5-phosphate to ribulose 5-phosphate.</text>
</comment>
<reference evidence="4 5" key="2">
    <citation type="submission" date="2019-05" db="EMBL/GenBank/DDBJ databases">
        <title>Genome evolution of the obligate endosymbiont Buchnera aphidicola.</title>
        <authorList>
            <person name="Moran N.A."/>
        </authorList>
    </citation>
    <scope>NUCLEOTIDE SEQUENCE [LARGE SCALE GENOMIC DNA]</scope>
    <source>
        <strain evidence="4 5">Sav</strain>
    </source>
</reference>
<dbReference type="UniPathway" id="UPA00115">
    <property type="reaction ID" value="UER00412"/>
</dbReference>
<dbReference type="RefSeq" id="WP_158338601.1">
    <property type="nucleotide sequence ID" value="NZ_CP034855.1"/>
</dbReference>
<dbReference type="PANTHER" id="PTHR11934:SF0">
    <property type="entry name" value="RIBOSE-5-PHOSPHATE ISOMERASE"/>
    <property type="match status" value="1"/>
</dbReference>
<name>A0A4D6Y8G0_9GAMM</name>
<dbReference type="Gene3D" id="3.30.70.260">
    <property type="match status" value="1"/>
</dbReference>
<comment type="subunit">
    <text evidence="3">Homodimer.</text>
</comment>
<dbReference type="GO" id="GO:0005829">
    <property type="term" value="C:cytosol"/>
    <property type="evidence" value="ECO:0007669"/>
    <property type="project" value="TreeGrafter"/>
</dbReference>
<feature type="binding site" evidence="3">
    <location>
        <position position="121"/>
    </location>
    <ligand>
        <name>substrate</name>
    </ligand>
</feature>
<accession>A0A4D6Y8G0</accession>
<evidence type="ECO:0000313" key="4">
    <source>
        <dbReference type="EMBL" id="QCI25609.1"/>
    </source>
</evidence>
<dbReference type="FunFam" id="3.40.50.1360:FF:000001">
    <property type="entry name" value="Ribose-5-phosphate isomerase A"/>
    <property type="match status" value="1"/>
</dbReference>
<dbReference type="GO" id="GO:0004751">
    <property type="term" value="F:ribose-5-phosphate isomerase activity"/>
    <property type="evidence" value="ECO:0007669"/>
    <property type="project" value="UniProtKB-UniRule"/>
</dbReference>
<feature type="binding site" evidence="3">
    <location>
        <begin position="81"/>
        <end position="84"/>
    </location>
    <ligand>
        <name>substrate</name>
    </ligand>
</feature>
<organism evidence="4 5">
    <name type="scientific">Buchnera aphidicola</name>
    <name type="common">Sitobion avenae</name>
    <dbReference type="NCBI Taxonomy" id="571428"/>
    <lineage>
        <taxon>Bacteria</taxon>
        <taxon>Pseudomonadati</taxon>
        <taxon>Pseudomonadota</taxon>
        <taxon>Gammaproteobacteria</taxon>
        <taxon>Enterobacterales</taxon>
        <taxon>Erwiniaceae</taxon>
        <taxon>Buchnera</taxon>
    </lineage>
</organism>
<dbReference type="SUPFAM" id="SSF75445">
    <property type="entry name" value="D-ribose-5-phosphate isomerase (RpiA), lid domain"/>
    <property type="match status" value="1"/>
</dbReference>
<evidence type="ECO:0000313" key="5">
    <source>
        <dbReference type="Proteomes" id="UP000298585"/>
    </source>
</evidence>
<feature type="binding site" evidence="3">
    <location>
        <begin position="94"/>
        <end position="97"/>
    </location>
    <ligand>
        <name>substrate</name>
    </ligand>
</feature>
<dbReference type="GO" id="GO:0006014">
    <property type="term" value="P:D-ribose metabolic process"/>
    <property type="evidence" value="ECO:0007669"/>
    <property type="project" value="TreeGrafter"/>
</dbReference>
<dbReference type="CDD" id="cd01398">
    <property type="entry name" value="RPI_A"/>
    <property type="match status" value="1"/>
</dbReference>
<dbReference type="SUPFAM" id="SSF100950">
    <property type="entry name" value="NagB/RpiA/CoA transferase-like"/>
    <property type="match status" value="1"/>
</dbReference>
<evidence type="ECO:0000256" key="3">
    <source>
        <dbReference type="HAMAP-Rule" id="MF_00170"/>
    </source>
</evidence>
<dbReference type="EC" id="5.3.1.6" evidence="3"/>
<comment type="pathway">
    <text evidence="3">Carbohydrate degradation; pentose phosphate pathway; D-ribose 5-phosphate from D-ribulose 5-phosphate (non-oxidative stage): step 1/1.</text>
</comment>
<gene>
    <name evidence="3 4" type="primary">rpiA</name>
    <name evidence="4" type="ORF">D9V77_02045</name>
</gene>
<dbReference type="OrthoDB" id="5870696at2"/>
<feature type="active site" description="Proton acceptor" evidence="3">
    <location>
        <position position="103"/>
    </location>
</feature>
<keyword evidence="2 3" id="KW-0413">Isomerase</keyword>